<sequence>MTKMIVNGKEYTYIKNYKNDTSLRKVFNELTRETWGFDFESWYESGFWDDNCILYSLIDGTQMVSHITVNVIHFTVLGEKKKYVQLGTVMTAVAYRKQGLNKILMDIVLAEWKGNCDMLYLYANDTVLDFYPKFGFAPVPEYKAMKAISSVENPYSIRKMDLATIADQELLEVLGQSAVAQFAISATQNLGLIMFYCRFFEVFSFRDNLYYATDLNAIVVAEYQEDTLVIYDILAPEVVVIDAVIAALTTPETTKVVLQVMPHVTNGYTIEPHKEEDLTLFVMGNQKELFEKNQLIFPMLSHT</sequence>
<keyword evidence="3" id="KW-1185">Reference proteome</keyword>
<dbReference type="InterPro" id="IPR000182">
    <property type="entry name" value="GNAT_dom"/>
</dbReference>
<evidence type="ECO:0000313" key="3">
    <source>
        <dbReference type="Proteomes" id="UP000244677"/>
    </source>
</evidence>
<proteinExistence type="predicted"/>
<dbReference type="InterPro" id="IPR016181">
    <property type="entry name" value="Acyl_CoA_acyltransferase"/>
</dbReference>
<evidence type="ECO:0000313" key="2">
    <source>
        <dbReference type="EMBL" id="AWG25665.1"/>
    </source>
</evidence>
<feature type="domain" description="N-acetyltransferase" evidence="1">
    <location>
        <begin position="15"/>
        <end position="158"/>
    </location>
</feature>
<accession>A0A2S1LPJ0</accession>
<protein>
    <recommendedName>
        <fullName evidence="1">N-acetyltransferase domain-containing protein</fullName>
    </recommendedName>
</protein>
<evidence type="ECO:0000259" key="1">
    <source>
        <dbReference type="PROSITE" id="PS51186"/>
    </source>
</evidence>
<dbReference type="OrthoDB" id="9804948at2"/>
<dbReference type="EMBL" id="CP020919">
    <property type="protein sequence ID" value="AWG25665.1"/>
    <property type="molecule type" value="Genomic_DNA"/>
</dbReference>
<name>A0A2S1LPJ0_9FLAO</name>
<gene>
    <name evidence="2" type="ORF">FK004_10790</name>
</gene>
<dbReference type="Gene3D" id="3.40.630.30">
    <property type="match status" value="1"/>
</dbReference>
<reference evidence="2 3" key="1">
    <citation type="submission" date="2017-04" db="EMBL/GenBank/DDBJ databases">
        <title>Complete genome sequence of Flavobacterium kingsejong AJ004.</title>
        <authorList>
            <person name="Lee P.C."/>
        </authorList>
    </citation>
    <scope>NUCLEOTIDE SEQUENCE [LARGE SCALE GENOMIC DNA]</scope>
    <source>
        <strain evidence="2 3">AJ004</strain>
    </source>
</reference>
<dbReference type="AlphaFoldDB" id="A0A2S1LPJ0"/>
<dbReference type="SUPFAM" id="SSF55729">
    <property type="entry name" value="Acyl-CoA N-acyltransferases (Nat)"/>
    <property type="match status" value="1"/>
</dbReference>
<dbReference type="PROSITE" id="PS51186">
    <property type="entry name" value="GNAT"/>
    <property type="match status" value="1"/>
</dbReference>
<dbReference type="GO" id="GO:0016747">
    <property type="term" value="F:acyltransferase activity, transferring groups other than amino-acyl groups"/>
    <property type="evidence" value="ECO:0007669"/>
    <property type="project" value="InterPro"/>
</dbReference>
<dbReference type="Pfam" id="PF13527">
    <property type="entry name" value="Acetyltransf_9"/>
    <property type="match status" value="1"/>
</dbReference>
<dbReference type="KEGG" id="fki:FK004_10790"/>
<organism evidence="2 3">
    <name type="scientific">Flavobacterium kingsejongi</name>
    <dbReference type="NCBI Taxonomy" id="1678728"/>
    <lineage>
        <taxon>Bacteria</taxon>
        <taxon>Pseudomonadati</taxon>
        <taxon>Bacteroidota</taxon>
        <taxon>Flavobacteriia</taxon>
        <taxon>Flavobacteriales</taxon>
        <taxon>Flavobacteriaceae</taxon>
        <taxon>Flavobacterium</taxon>
    </lineage>
</organism>
<dbReference type="Proteomes" id="UP000244677">
    <property type="component" value="Chromosome"/>
</dbReference>
<dbReference type="RefSeq" id="WP_108737240.1">
    <property type="nucleotide sequence ID" value="NZ_CP020919.1"/>
</dbReference>